<feature type="transmembrane region" description="Helical" evidence="6">
    <location>
        <begin position="117"/>
        <end position="142"/>
    </location>
</feature>
<feature type="domain" description="PABS" evidence="7">
    <location>
        <begin position="483"/>
        <end position="714"/>
    </location>
</feature>
<dbReference type="PANTHER" id="PTHR11558">
    <property type="entry name" value="SPERMIDINE/SPERMINE SYNTHASE"/>
    <property type="match status" value="1"/>
</dbReference>
<accession>A0A8J6Y1K0</accession>
<evidence type="ECO:0000259" key="7">
    <source>
        <dbReference type="PROSITE" id="PS51006"/>
    </source>
</evidence>
<dbReference type="Gene3D" id="1.20.1250.20">
    <property type="entry name" value="MFS general substrate transporter like domains"/>
    <property type="match status" value="1"/>
</dbReference>
<feature type="transmembrane region" description="Helical" evidence="6">
    <location>
        <begin position="163"/>
        <end position="186"/>
    </location>
</feature>
<keyword evidence="4 5" id="KW-0620">Polyamine biosynthesis</keyword>
<dbReference type="SUPFAM" id="SSF53335">
    <property type="entry name" value="S-adenosyl-L-methionine-dependent methyltransferases"/>
    <property type="match status" value="1"/>
</dbReference>
<dbReference type="PROSITE" id="PS51006">
    <property type="entry name" value="PABS_2"/>
    <property type="match status" value="1"/>
</dbReference>
<feature type="transmembrane region" description="Helical" evidence="6">
    <location>
        <begin position="233"/>
        <end position="255"/>
    </location>
</feature>
<dbReference type="AlphaFoldDB" id="A0A8J6Y1K0"/>
<feature type="transmembrane region" description="Helical" evidence="6">
    <location>
        <begin position="267"/>
        <end position="288"/>
    </location>
</feature>
<proteinExistence type="inferred from homology"/>
<dbReference type="InterPro" id="IPR030374">
    <property type="entry name" value="PABS"/>
</dbReference>
<evidence type="ECO:0000256" key="5">
    <source>
        <dbReference type="PROSITE-ProRule" id="PRU00354"/>
    </source>
</evidence>
<dbReference type="Gene3D" id="3.40.50.150">
    <property type="entry name" value="Vaccinia Virus protein VP39"/>
    <property type="match status" value="1"/>
</dbReference>
<evidence type="ECO:0000313" key="8">
    <source>
        <dbReference type="EMBL" id="MBD3867459.1"/>
    </source>
</evidence>
<dbReference type="GO" id="GO:0008295">
    <property type="term" value="P:spermidine biosynthetic process"/>
    <property type="evidence" value="ECO:0007669"/>
    <property type="project" value="UniProtKB-KW"/>
</dbReference>
<feature type="transmembrane region" description="Helical" evidence="6">
    <location>
        <begin position="300"/>
        <end position="322"/>
    </location>
</feature>
<evidence type="ECO:0000256" key="4">
    <source>
        <dbReference type="ARBA" id="ARBA00023115"/>
    </source>
</evidence>
<feature type="transmembrane region" description="Helical" evidence="6">
    <location>
        <begin position="444"/>
        <end position="463"/>
    </location>
</feature>
<evidence type="ECO:0000256" key="3">
    <source>
        <dbReference type="ARBA" id="ARBA00023066"/>
    </source>
</evidence>
<evidence type="ECO:0000256" key="1">
    <source>
        <dbReference type="ARBA" id="ARBA00007867"/>
    </source>
</evidence>
<feature type="transmembrane region" description="Helical" evidence="6">
    <location>
        <begin position="387"/>
        <end position="410"/>
    </location>
</feature>
<evidence type="ECO:0000313" key="9">
    <source>
        <dbReference type="Proteomes" id="UP000648239"/>
    </source>
</evidence>
<dbReference type="GO" id="GO:0004766">
    <property type="term" value="F:spermidine synthase activity"/>
    <property type="evidence" value="ECO:0007669"/>
    <property type="project" value="TreeGrafter"/>
</dbReference>
<keyword evidence="6" id="KW-1133">Transmembrane helix</keyword>
<dbReference type="InterPro" id="IPR001045">
    <property type="entry name" value="Spermi_synthase"/>
</dbReference>
<evidence type="ECO:0000256" key="6">
    <source>
        <dbReference type="SAM" id="Phobius"/>
    </source>
</evidence>
<name>A0A8J6Y1K0_9BACT</name>
<dbReference type="EMBL" id="JACXWD010000010">
    <property type="protein sequence ID" value="MBD3867459.1"/>
    <property type="molecule type" value="Genomic_DNA"/>
</dbReference>
<keyword evidence="6" id="KW-0812">Transmembrane</keyword>
<dbReference type="Proteomes" id="UP000648239">
    <property type="component" value="Unassembled WGS sequence"/>
</dbReference>
<feature type="transmembrane region" description="Helical" evidence="6">
    <location>
        <begin position="416"/>
        <end position="435"/>
    </location>
</feature>
<protein>
    <submittedName>
        <fullName evidence="8">Spermidine synthase</fullName>
    </submittedName>
</protein>
<dbReference type="GO" id="GO:0005829">
    <property type="term" value="C:cytosol"/>
    <property type="evidence" value="ECO:0007669"/>
    <property type="project" value="TreeGrafter"/>
</dbReference>
<evidence type="ECO:0000256" key="2">
    <source>
        <dbReference type="ARBA" id="ARBA00022679"/>
    </source>
</evidence>
<keyword evidence="3" id="KW-0745">Spermidine biosynthesis</keyword>
<comment type="similarity">
    <text evidence="1">Belongs to the spermidine/spermine synthase family.</text>
</comment>
<dbReference type="NCBIfam" id="NF037959">
    <property type="entry name" value="MFS_SpdSyn"/>
    <property type="match status" value="1"/>
</dbReference>
<feature type="transmembrane region" description="Helical" evidence="6">
    <location>
        <begin position="34"/>
        <end position="64"/>
    </location>
</feature>
<feature type="transmembrane region" description="Helical" evidence="6">
    <location>
        <begin position="76"/>
        <end position="97"/>
    </location>
</feature>
<dbReference type="Pfam" id="PF01564">
    <property type="entry name" value="Spermine_synth"/>
    <property type="match status" value="1"/>
</dbReference>
<dbReference type="PANTHER" id="PTHR11558:SF11">
    <property type="entry name" value="SPERMIDINE SYNTHASE"/>
    <property type="match status" value="1"/>
</dbReference>
<comment type="caution">
    <text evidence="8">The sequence shown here is derived from an EMBL/GenBank/DDBJ whole genome shotgun (WGS) entry which is preliminary data.</text>
</comment>
<keyword evidence="2 5" id="KW-0808">Transferase</keyword>
<gene>
    <name evidence="8" type="ORF">IFK94_04960</name>
</gene>
<sequence length="858" mass="92742">MTNTRANRLVPIILLLFFLSGATALVYQVIWLRQLILIFGSTLFATSSILATFMGGLALGAFLAGRSMDRSGRAPLQVYGLLEIIIGVYALLVPFLFQALTPVYQMVWNSGGSDSQLLLNLAKFAGIALVLLPPTTLMGASLPVLARAVADDPERIGGNVGTLYAINTFGAVAGTFIAGFVAIPSIGVRDTLWLTAAVNLTLGIVALIAGRTRASRETGPGPSQKRSPRLTRPVRVALIAFGVSGFGAMVLEVAWTRALSMVLGSSIYAFSLMLLAFLLGLAGGGAFFSRLLKRRPGLDAGILLACLFSGSGILAFTTAYILQVLPRIFGLVYFEFAPTANQWYLVQFGFCLLVMFPATFAFGGIFPSVLQLHARDLENVAGSVGTVYASNTVGTILGAACAGFLLIPGLGVLDSVIFVAAVQILLGIGMVLLVSRAATGTRRVIAVVLLAAVAAVFVLRPGWDLRLMNSGVYVNLVTQADDADWDEFESTIYENNEVVYAREGMTAAVMVGYEPAFENYYLSVNGKVEASTHGDMETQLLAAHLPLMLHPSPRDVMLIGLASGITGGAATAHPIESLRIVEVEAAMEEAARVFDRQNRNVLDDPRTTLSINDARNELVFSPNTYDVIISEPSNPWMTVASNLFTEEFFALSKVRLRPDGIFCQWVQNYNLGGEELRSIIGAFRSAYEHVLLFETFGGVDNLLLGSDSPILLDLPRMESRMNELTVRMDLARVDLRRTADILRLFRIGTREIDILAEGAPRNTDDNARVEFAAPKAIYINNLAENMEFLQKHSSDFMDYITPTPATAGERDRIILDTALAWQRRGIQEFAAKVAKRALDGPLAEEAGQIVSADNGKNP</sequence>
<dbReference type="SUPFAM" id="SSF103473">
    <property type="entry name" value="MFS general substrate transporter"/>
    <property type="match status" value="1"/>
</dbReference>
<dbReference type="InterPro" id="IPR036259">
    <property type="entry name" value="MFS_trans_sf"/>
</dbReference>
<feature type="transmembrane region" description="Helical" evidence="6">
    <location>
        <begin position="342"/>
        <end position="366"/>
    </location>
</feature>
<dbReference type="CDD" id="cd06174">
    <property type="entry name" value="MFS"/>
    <property type="match status" value="1"/>
</dbReference>
<keyword evidence="6" id="KW-0472">Membrane</keyword>
<dbReference type="InterPro" id="IPR029063">
    <property type="entry name" value="SAM-dependent_MTases_sf"/>
</dbReference>
<organism evidence="8 9">
    <name type="scientific">Candidatus Polarisedimenticola svalbardensis</name>
    <dbReference type="NCBI Taxonomy" id="2886004"/>
    <lineage>
        <taxon>Bacteria</taxon>
        <taxon>Pseudomonadati</taxon>
        <taxon>Acidobacteriota</taxon>
        <taxon>Candidatus Polarisedimenticolia</taxon>
        <taxon>Candidatus Polarisedimenticolales</taxon>
        <taxon>Candidatus Polarisedimenticolaceae</taxon>
        <taxon>Candidatus Polarisedimenticola</taxon>
    </lineage>
</organism>
<feature type="transmembrane region" description="Helical" evidence="6">
    <location>
        <begin position="192"/>
        <end position="212"/>
    </location>
</feature>
<comment type="caution">
    <text evidence="5">Lacks conserved residue(s) required for the propagation of feature annotation.</text>
</comment>
<reference evidence="8 9" key="1">
    <citation type="submission" date="2020-08" db="EMBL/GenBank/DDBJ databases">
        <title>Acidobacteriota in marine sediments use diverse sulfur dissimilation pathways.</title>
        <authorList>
            <person name="Wasmund K."/>
        </authorList>
    </citation>
    <scope>NUCLEOTIDE SEQUENCE [LARGE SCALE GENOMIC DNA]</scope>
    <source>
        <strain evidence="8">MAG AM4</strain>
    </source>
</reference>